<dbReference type="PROSITE" id="PS50888">
    <property type="entry name" value="BHLH"/>
    <property type="match status" value="1"/>
</dbReference>
<keyword evidence="5" id="KW-0539">Nucleus</keyword>
<dbReference type="Pfam" id="PF01764">
    <property type="entry name" value="Lipase_3"/>
    <property type="match status" value="1"/>
</dbReference>
<dbReference type="InterPro" id="IPR002921">
    <property type="entry name" value="Fungal_lipase-type"/>
</dbReference>
<evidence type="ECO:0000313" key="9">
    <source>
        <dbReference type="Proteomes" id="UP000634136"/>
    </source>
</evidence>
<dbReference type="GO" id="GO:0006629">
    <property type="term" value="P:lipid metabolic process"/>
    <property type="evidence" value="ECO:0007669"/>
    <property type="project" value="InterPro"/>
</dbReference>
<evidence type="ECO:0000256" key="3">
    <source>
        <dbReference type="ARBA" id="ARBA00023015"/>
    </source>
</evidence>
<accession>A0A834SJM9</accession>
<dbReference type="Proteomes" id="UP000634136">
    <property type="component" value="Unassembled WGS sequence"/>
</dbReference>
<feature type="compositionally biased region" description="Polar residues" evidence="6">
    <location>
        <begin position="769"/>
        <end position="778"/>
    </location>
</feature>
<dbReference type="OrthoDB" id="778365at2759"/>
<feature type="region of interest" description="Disordered" evidence="6">
    <location>
        <begin position="769"/>
        <end position="791"/>
    </location>
</feature>
<dbReference type="EMBL" id="JAAIUW010000013">
    <property type="protein sequence ID" value="KAF7804656.1"/>
    <property type="molecule type" value="Genomic_DNA"/>
</dbReference>
<evidence type="ECO:0000256" key="5">
    <source>
        <dbReference type="ARBA" id="ARBA00023242"/>
    </source>
</evidence>
<comment type="caution">
    <text evidence="8">The sequence shown here is derived from an EMBL/GenBank/DDBJ whole genome shotgun (WGS) entry which is preliminary data.</text>
</comment>
<evidence type="ECO:0000259" key="7">
    <source>
        <dbReference type="PROSITE" id="PS50888"/>
    </source>
</evidence>
<dbReference type="Pfam" id="PF14215">
    <property type="entry name" value="bHLH-MYC_N"/>
    <property type="match status" value="1"/>
</dbReference>
<keyword evidence="9" id="KW-1185">Reference proteome</keyword>
<sequence>MTSRYVKRLLHNTFHFCKRWLEDVPWHVSTRRLSIEVDPVLFLAERLHKELVSLNVLSDYSTKMILTKEEPYRNYIHSVFNRIQLQRSRTDKVEGGELKKLEETSQVSLDKKLDKNTRVSKYSSNDEDHSDSKWKLELAWLSKALEPALQLCRWALPTGNGNYKIESNPPPSNRSLLEIIASIQRSKVGIQDWSLSDLTIGLYLIYLRQAAGNTCDDIKGIQISSESTVQDLMYYLELAKGAYRDNAASLARNSMLRESNVLKFIKNSSVMRPGYYIGVDTRKKLVILGIRGTHTVYDLITDIVTSSDGEVTFEGYSTHFGTTESARWFLYHEIGTIRKCLEKHEGFRLRLVGHSLGGAIASLLAIMIRKRSSKELGFSPDIVSAVGFGTPPCVSAGLTQSCSGYVMTVVMQDDIVPRLSVASLTRLRNEILHTDWILTWEDAYYDNPDDYDSLDNKSCQKTLEQIHGGHFSHDPLGLAVAKMSYHVYSLGEGIIGQVAVTGKHQWICADNHAAGSGSSFEFADGWQSQFSAGIRTIVVVAIVPLGVVQLGSLNKVIEDMGLVTHIRNIFLATQDYSIDHGLSQILSGVKNSSSLPDVSMTKSSSEIVPAHLQATEEATKTEKMDILMPFPCSGKNFSPRAVYKKMAVDVTKHGRPEFCSNKSSVLLQSVSNMMNVEHQKIVDLRSLNERKFEGDCSGCKDVVRVESEKNVTSLLQNSFVDNNSFSDLICPYEKIGADFACFHSDFPDVVGESDKLHYLNITQKEVLSVPRPSNASSQKDTEKSELQNEPCYKSPSYSWLKFPAGCELHEALGPAFMKSRYLDSEAQMNQDVKTMEMPDEISCSQLTCESRPEHLLEAIVANVCHSNNDVKSELSYSTSVQSAMVSERNPEASVHTVHTLNSEGYPIDQSSLVREDIYCTLTSSGNCGAMSPRGISSMCPSSCSEQFERSSEPSKNKKRARPGESCRPRPRDRQLIQDRIKELRELVPSGAKCSIDSLLERTIKHMLFLQSITKHADKLNKFADSKTKAKLHHMESAVPGSSSYEQGSSWAMEVGGHLKVHSILVENLSKNGQMLVEMLCEECSHFLEIAEAIRSLGLTILKGATEAHGSKQQKCTQIGYLVAACSNTTVQKYNAFTITGGFTLDVNCSNGPYALHFCLGYNRHAADTLGPTRPASTLCSTLLNLSLVISYTKRKSNDFDGGLGGHLRYLAVEMLGMMGLNAWWYPIASDSSSDTASLSFFICSMYWLTVSLQSNKWGRFEGRGHHLESQIVRCPSNLLLWRQRGLRCRNTLPLPCDHGNTTPSSPPLAARGIV</sequence>
<evidence type="ECO:0000256" key="6">
    <source>
        <dbReference type="SAM" id="MobiDB-lite"/>
    </source>
</evidence>
<dbReference type="InterPro" id="IPR025610">
    <property type="entry name" value="MYC/MYB_N"/>
</dbReference>
<evidence type="ECO:0000256" key="4">
    <source>
        <dbReference type="ARBA" id="ARBA00023163"/>
    </source>
</evidence>
<keyword evidence="2" id="KW-0378">Hydrolase</keyword>
<dbReference type="CDD" id="cd00519">
    <property type="entry name" value="Lipase_3"/>
    <property type="match status" value="1"/>
</dbReference>
<dbReference type="InterPro" id="IPR011598">
    <property type="entry name" value="bHLH_dom"/>
</dbReference>
<dbReference type="GO" id="GO:0016787">
    <property type="term" value="F:hydrolase activity"/>
    <property type="evidence" value="ECO:0007669"/>
    <property type="project" value="UniProtKB-KW"/>
</dbReference>
<dbReference type="GO" id="GO:0046983">
    <property type="term" value="F:protein dimerization activity"/>
    <property type="evidence" value="ECO:0007669"/>
    <property type="project" value="InterPro"/>
</dbReference>
<evidence type="ECO:0000256" key="1">
    <source>
        <dbReference type="ARBA" id="ARBA00004123"/>
    </source>
</evidence>
<evidence type="ECO:0000256" key="2">
    <source>
        <dbReference type="ARBA" id="ARBA00022801"/>
    </source>
</evidence>
<proteinExistence type="predicted"/>
<comment type="subcellular location">
    <subcellularLocation>
        <location evidence="1">Nucleus</location>
    </subcellularLocation>
</comment>
<dbReference type="Pfam" id="PF23176">
    <property type="entry name" value="bHLH_LHW"/>
    <property type="match status" value="1"/>
</dbReference>
<feature type="region of interest" description="Disordered" evidence="6">
    <location>
        <begin position="946"/>
        <end position="973"/>
    </location>
</feature>
<keyword evidence="4" id="KW-0804">Transcription</keyword>
<reference evidence="8" key="1">
    <citation type="submission" date="2020-09" db="EMBL/GenBank/DDBJ databases">
        <title>Genome-Enabled Discovery of Anthraquinone Biosynthesis in Senna tora.</title>
        <authorList>
            <person name="Kang S.-H."/>
            <person name="Pandey R.P."/>
            <person name="Lee C.-M."/>
            <person name="Sim J.-S."/>
            <person name="Jeong J.-T."/>
            <person name="Choi B.-S."/>
            <person name="Jung M."/>
            <person name="Ginzburg D."/>
            <person name="Zhao K."/>
            <person name="Won S.Y."/>
            <person name="Oh T.-J."/>
            <person name="Yu Y."/>
            <person name="Kim N.-H."/>
            <person name="Lee O.R."/>
            <person name="Lee T.-H."/>
            <person name="Bashyal P."/>
            <person name="Kim T.-S."/>
            <person name="Lee W.-H."/>
            <person name="Kawkins C."/>
            <person name="Kim C.-K."/>
            <person name="Kim J.S."/>
            <person name="Ahn B.O."/>
            <person name="Rhee S.Y."/>
            <person name="Sohng J.K."/>
        </authorList>
    </citation>
    <scope>NUCLEOTIDE SEQUENCE</scope>
    <source>
        <tissue evidence="8">Leaf</tissue>
    </source>
</reference>
<dbReference type="GO" id="GO:0003700">
    <property type="term" value="F:DNA-binding transcription factor activity"/>
    <property type="evidence" value="ECO:0007669"/>
    <property type="project" value="InterPro"/>
</dbReference>
<protein>
    <submittedName>
        <fullName evidence="8">Transcription factor bHLH155-like isoform X1</fullName>
    </submittedName>
</protein>
<dbReference type="InterPro" id="IPR043561">
    <property type="entry name" value="LHW-like"/>
</dbReference>
<keyword evidence="3" id="KW-0805">Transcription regulation</keyword>
<dbReference type="InterPro" id="IPR029058">
    <property type="entry name" value="AB_hydrolase_fold"/>
</dbReference>
<dbReference type="SUPFAM" id="SSF53474">
    <property type="entry name" value="alpha/beta-Hydrolases"/>
    <property type="match status" value="1"/>
</dbReference>
<dbReference type="Gene3D" id="3.40.50.1820">
    <property type="entry name" value="alpha/beta hydrolase"/>
    <property type="match status" value="1"/>
</dbReference>
<evidence type="ECO:0000313" key="8">
    <source>
        <dbReference type="EMBL" id="KAF7804656.1"/>
    </source>
</evidence>
<gene>
    <name evidence="8" type="ORF">G2W53_043767</name>
</gene>
<feature type="domain" description="BHLH" evidence="7">
    <location>
        <begin position="960"/>
        <end position="1009"/>
    </location>
</feature>
<organism evidence="8 9">
    <name type="scientific">Senna tora</name>
    <dbReference type="NCBI Taxonomy" id="362788"/>
    <lineage>
        <taxon>Eukaryota</taxon>
        <taxon>Viridiplantae</taxon>
        <taxon>Streptophyta</taxon>
        <taxon>Embryophyta</taxon>
        <taxon>Tracheophyta</taxon>
        <taxon>Spermatophyta</taxon>
        <taxon>Magnoliopsida</taxon>
        <taxon>eudicotyledons</taxon>
        <taxon>Gunneridae</taxon>
        <taxon>Pentapetalae</taxon>
        <taxon>rosids</taxon>
        <taxon>fabids</taxon>
        <taxon>Fabales</taxon>
        <taxon>Fabaceae</taxon>
        <taxon>Caesalpinioideae</taxon>
        <taxon>Cassia clade</taxon>
        <taxon>Senna</taxon>
    </lineage>
</organism>
<dbReference type="PANTHER" id="PTHR46196:SF1">
    <property type="entry name" value="TRANSCRIPTION FACTOR EMB1444-RELATED"/>
    <property type="match status" value="1"/>
</dbReference>
<dbReference type="GO" id="GO:0005634">
    <property type="term" value="C:nucleus"/>
    <property type="evidence" value="ECO:0007669"/>
    <property type="project" value="UniProtKB-SubCell"/>
</dbReference>
<dbReference type="PANTHER" id="PTHR46196">
    <property type="entry name" value="TRANSCRIPTION FACTOR BHLH155-LIKE ISOFORM X1-RELATED"/>
    <property type="match status" value="1"/>
</dbReference>
<name>A0A834SJM9_9FABA</name>